<evidence type="ECO:0000313" key="2">
    <source>
        <dbReference type="EMBL" id="SQC90756.1"/>
    </source>
</evidence>
<dbReference type="STRING" id="158822.LH23_19855"/>
<evidence type="ECO:0000256" key="1">
    <source>
        <dbReference type="SAM" id="Phobius"/>
    </source>
</evidence>
<accession>A0A2X3IUD8</accession>
<reference evidence="2 3" key="1">
    <citation type="submission" date="2018-06" db="EMBL/GenBank/DDBJ databases">
        <authorList>
            <consortium name="Pathogen Informatics"/>
            <person name="Doyle S."/>
        </authorList>
    </citation>
    <scope>NUCLEOTIDE SEQUENCE [LARGE SCALE GENOMIC DNA]</scope>
    <source>
        <strain evidence="2 3">NCTC12120</strain>
    </source>
</reference>
<feature type="transmembrane region" description="Helical" evidence="1">
    <location>
        <begin position="83"/>
        <end position="101"/>
    </location>
</feature>
<evidence type="ECO:0008006" key="4">
    <source>
        <dbReference type="Google" id="ProtNLM"/>
    </source>
</evidence>
<keyword evidence="1" id="KW-0812">Transmembrane</keyword>
<name>A0A2X3IUD8_9ENTR</name>
<keyword evidence="1" id="KW-1133">Transmembrane helix</keyword>
<proteinExistence type="predicted"/>
<evidence type="ECO:0000313" key="3">
    <source>
        <dbReference type="Proteomes" id="UP000251197"/>
    </source>
</evidence>
<protein>
    <recommendedName>
        <fullName evidence="4">Aspartyl/Asparaginyl beta-hydroxylase</fullName>
    </recommendedName>
</protein>
<dbReference type="AlphaFoldDB" id="A0A2X3IUD8"/>
<keyword evidence="1" id="KW-0472">Membrane</keyword>
<dbReference type="Proteomes" id="UP000251197">
    <property type="component" value="Unassembled WGS sequence"/>
</dbReference>
<sequence>MHWAENKSEQTRIILFCDIERPMKWRWAQAVNHWVGTTLMSAASSPNSDRDRTGALNRIFKYVHALRDKGQNLKKRNRKAYYTMKYSVITLIFAAVIVPSVV</sequence>
<gene>
    <name evidence="2" type="ORF">NCTC12120_03896</name>
</gene>
<organism evidence="2 3">
    <name type="scientific">Cedecea neteri</name>
    <dbReference type="NCBI Taxonomy" id="158822"/>
    <lineage>
        <taxon>Bacteria</taxon>
        <taxon>Pseudomonadati</taxon>
        <taxon>Pseudomonadota</taxon>
        <taxon>Gammaproteobacteria</taxon>
        <taxon>Enterobacterales</taxon>
        <taxon>Enterobacteriaceae</taxon>
        <taxon>Cedecea</taxon>
    </lineage>
</organism>
<dbReference type="EMBL" id="UAVU01000004">
    <property type="protein sequence ID" value="SQC90756.1"/>
    <property type="molecule type" value="Genomic_DNA"/>
</dbReference>